<sequence length="110" mass="12898">MIKGTTKKFAIVRFDVISTYGTNPYKVVPLRWIKNTDPNKVLVRYPSKDEVFTEFENIIECNQPSSSWRECSGTLEYVTNSYVDGLIFIKGKKNEFIPEELLFIDYMERL</sequence>
<protein>
    <submittedName>
        <fullName evidence="1">Uncharacterized protein</fullName>
    </submittedName>
</protein>
<dbReference type="AlphaFoldDB" id="B7S8L1"/>
<reference evidence="1" key="1">
    <citation type="submission" date="2007-06" db="EMBL/GenBank/DDBJ databases">
        <title>Bracovirus Evolution: Comparative Genomics of Multiple Viral and Proviral Genomes.</title>
        <authorList>
            <person name="Desjardins C.A."/>
            <person name="Gundersen-Rindal D.E."/>
            <person name="Hostetler J.B."/>
            <person name="Tallon L.J."/>
            <person name="Utterback T.R."/>
            <person name="Fuester R.W."/>
            <person name="Schatz M.C."/>
            <person name="Pedroni M.J."/>
            <person name="Fadrosh D.W."/>
            <person name="Haas B.J."/>
            <person name="Toms B.S."/>
            <person name="Chen D."/>
            <person name="Nene V."/>
        </authorList>
    </citation>
    <scope>NUCLEOTIDE SEQUENCE</scope>
</reference>
<evidence type="ECO:0000313" key="1">
    <source>
        <dbReference type="EMBL" id="ACE75236.1"/>
    </source>
</evidence>
<dbReference type="EMBL" id="EF710648">
    <property type="protein sequence ID" value="ACE75236.1"/>
    <property type="molecule type" value="Genomic_DNA"/>
</dbReference>
<organism evidence="1">
    <name type="scientific">Glyptapanteles flavicoxis</name>
    <dbReference type="NCBI Taxonomy" id="463051"/>
    <lineage>
        <taxon>Eukaryota</taxon>
        <taxon>Metazoa</taxon>
        <taxon>Ecdysozoa</taxon>
        <taxon>Arthropoda</taxon>
        <taxon>Hexapoda</taxon>
        <taxon>Insecta</taxon>
        <taxon>Pterygota</taxon>
        <taxon>Neoptera</taxon>
        <taxon>Endopterygota</taxon>
        <taxon>Hymenoptera</taxon>
        <taxon>Apocrita</taxon>
        <taxon>Ichneumonoidea</taxon>
        <taxon>Braconidae</taxon>
        <taxon>Microgastrinae</taxon>
        <taxon>Glyptapanteles</taxon>
    </lineage>
</organism>
<gene>
    <name evidence="1" type="ORF">GFP_L2_0100</name>
</gene>
<accession>B7S8L1</accession>
<proteinExistence type="predicted"/>
<name>B7S8L1_9HYME</name>